<accession>A0A1H9X6R7</accession>
<comment type="similarity">
    <text evidence="1">Belongs to the HipA Ser/Thr kinase family.</text>
</comment>
<dbReference type="InterPro" id="IPR012893">
    <property type="entry name" value="HipA-like_C"/>
</dbReference>
<reference evidence="6 7" key="1">
    <citation type="submission" date="2016-10" db="EMBL/GenBank/DDBJ databases">
        <authorList>
            <person name="de Groot N.N."/>
        </authorList>
    </citation>
    <scope>NUCLEOTIDE SEQUENCE [LARGE SCALE GENOMIC DNA]</scope>
    <source>
        <strain evidence="6 7">AR40</strain>
    </source>
</reference>
<dbReference type="PANTHER" id="PTHR37419">
    <property type="entry name" value="SERINE/THREONINE-PROTEIN KINASE TOXIN HIPA"/>
    <property type="match status" value="1"/>
</dbReference>
<evidence type="ECO:0000259" key="5">
    <source>
        <dbReference type="Pfam" id="PF13657"/>
    </source>
</evidence>
<dbReference type="RefSeq" id="WP_074758987.1">
    <property type="nucleotide sequence ID" value="NZ_FOGJ01000046.1"/>
</dbReference>
<dbReference type="EMBL" id="FOGJ01000046">
    <property type="protein sequence ID" value="SES41830.1"/>
    <property type="molecule type" value="Genomic_DNA"/>
</dbReference>
<dbReference type="Pfam" id="PF13657">
    <property type="entry name" value="Couple_hipA"/>
    <property type="match status" value="1"/>
</dbReference>
<dbReference type="InterPro" id="IPR017508">
    <property type="entry name" value="HipA_N1"/>
</dbReference>
<evidence type="ECO:0000256" key="2">
    <source>
        <dbReference type="ARBA" id="ARBA00022679"/>
    </source>
</evidence>
<protein>
    <submittedName>
        <fullName evidence="6">Serine/threonine-protein kinase HipA</fullName>
    </submittedName>
</protein>
<proteinExistence type="inferred from homology"/>
<keyword evidence="3 6" id="KW-0418">Kinase</keyword>
<keyword evidence="2" id="KW-0808">Transferase</keyword>
<feature type="domain" description="HipA-like C-terminal" evidence="4">
    <location>
        <begin position="162"/>
        <end position="365"/>
    </location>
</feature>
<dbReference type="Gene3D" id="1.10.1070.20">
    <property type="match status" value="1"/>
</dbReference>
<gene>
    <name evidence="6" type="ORF">SAMN04487884_14611</name>
</gene>
<dbReference type="Proteomes" id="UP000182584">
    <property type="component" value="Unassembled WGS sequence"/>
</dbReference>
<evidence type="ECO:0000256" key="1">
    <source>
        <dbReference type="ARBA" id="ARBA00010164"/>
    </source>
</evidence>
<dbReference type="OrthoDB" id="9805913at2"/>
<evidence type="ECO:0000313" key="7">
    <source>
        <dbReference type="Proteomes" id="UP000182584"/>
    </source>
</evidence>
<dbReference type="InterPro" id="IPR052028">
    <property type="entry name" value="HipA_Ser/Thr_kinase"/>
</dbReference>
<name>A0A1H9X6R7_BUTFI</name>
<dbReference type="GO" id="GO:0005829">
    <property type="term" value="C:cytosol"/>
    <property type="evidence" value="ECO:0007669"/>
    <property type="project" value="TreeGrafter"/>
</dbReference>
<dbReference type="AlphaFoldDB" id="A0A1H9X6R7"/>
<evidence type="ECO:0000259" key="4">
    <source>
        <dbReference type="Pfam" id="PF07804"/>
    </source>
</evidence>
<dbReference type="PANTHER" id="PTHR37419:SF8">
    <property type="entry name" value="TOXIN YJJJ"/>
    <property type="match status" value="1"/>
</dbReference>
<organism evidence="6 7">
    <name type="scientific">Butyrivibrio fibrisolvens</name>
    <dbReference type="NCBI Taxonomy" id="831"/>
    <lineage>
        <taxon>Bacteria</taxon>
        <taxon>Bacillati</taxon>
        <taxon>Bacillota</taxon>
        <taxon>Clostridia</taxon>
        <taxon>Lachnospirales</taxon>
        <taxon>Lachnospiraceae</taxon>
        <taxon>Butyrivibrio</taxon>
    </lineage>
</organism>
<sequence length="397" mass="45012">MQASKTLDVYYHDMLVGVLAETPDKSIAFQYDSKWQKEGFSISPFSLPLRNDVFVPNERSLDRFGGLFGVFADSLPDSWGQLLLDRHLESMGIKRGSISTLDRLAYVGKSGMGALEYMPSKEADFNYQDAGLDFDTIARECANILSSKTSDQLDVLYKMGGSSGGTRPKILLSEDNREWIVKFPSKNDPEISGKCEYEYSLCAKNCGISMAETALIPSSVCDGYFKTERFDRKDGEKIFTITFAALLEADFRAPSCDYESYFKLVRALTKDATFDKEQMYRIMSFNVVTHNRDDHTKNFSFIHTDMNGWKLAPAYDLTYSDTYWGEHTTSVNGKGKDITKEDILKLGMDAGLSEDFCADCYDEINTKTKVLEKYLTMVHGSEEHIPFQERLKMRDKS</sequence>
<dbReference type="Pfam" id="PF07804">
    <property type="entry name" value="HipA_C"/>
    <property type="match status" value="1"/>
</dbReference>
<evidence type="ECO:0000313" key="6">
    <source>
        <dbReference type="EMBL" id="SES41830.1"/>
    </source>
</evidence>
<feature type="domain" description="HipA N-terminal subdomain 1" evidence="5">
    <location>
        <begin position="7"/>
        <end position="117"/>
    </location>
</feature>
<evidence type="ECO:0000256" key="3">
    <source>
        <dbReference type="ARBA" id="ARBA00022777"/>
    </source>
</evidence>
<dbReference type="GO" id="GO:0004674">
    <property type="term" value="F:protein serine/threonine kinase activity"/>
    <property type="evidence" value="ECO:0007669"/>
    <property type="project" value="TreeGrafter"/>
</dbReference>